<comment type="similarity">
    <text evidence="2">Belongs to the binding-protein-dependent transport system permease family. FecCD subfamily.</text>
</comment>
<dbReference type="PANTHER" id="PTHR30472">
    <property type="entry name" value="FERRIC ENTEROBACTIN TRANSPORT SYSTEM PERMEASE PROTEIN"/>
    <property type="match status" value="1"/>
</dbReference>
<dbReference type="CDD" id="cd06550">
    <property type="entry name" value="TM_ABC_iron-siderophores_like"/>
    <property type="match status" value="1"/>
</dbReference>
<keyword evidence="4" id="KW-1003">Cell membrane</keyword>
<keyword evidence="6" id="KW-1133">Transmembrane helix</keyword>
<dbReference type="EMBL" id="CP014527">
    <property type="protein sequence ID" value="AMW35813.1"/>
    <property type="molecule type" value="Genomic_DNA"/>
</dbReference>
<sequence length="329" mass="33382">MIPLSVILAVLLGIVSFISLCIGSTSLPLADVLAGVLGKGDPRITMVIQDIRVPRLLLGLEVGAALGLSGATLQGLLRNPLAEPGLTGISPAAGLGAVVALYHGLSSESGWAVPLFALGAAAVATLVLALLARKGRDGTDLVLGGMAISGVAVALTAVALNLAPNPWAVSEMVLWLMGSLKDRSMDDVLLCTPFILVGSLIALSTGRALDALSLGLETASSLGVKIARLHTLVIIGIAASVGGAVAVTGAIGFVGLVVPHLLRPLVSRKPSHLLLPSALGGALLLVLADCLVRIVPTRQEMMIGVVTALVGTPFFIALVLRYRQGVSQA</sequence>
<dbReference type="Gene3D" id="1.10.3470.10">
    <property type="entry name" value="ABC transporter involved in vitamin B12 uptake, BtuC"/>
    <property type="match status" value="1"/>
</dbReference>
<evidence type="ECO:0000313" key="9">
    <source>
        <dbReference type="Proteomes" id="UP000076066"/>
    </source>
</evidence>
<reference evidence="8 9" key="1">
    <citation type="submission" date="2016-02" db="EMBL/GenBank/DDBJ databases">
        <title>Complete Genome of H5569, the type strain of the newly described species Haematospirillium jordaniae.</title>
        <authorList>
            <person name="Nicholson A.C."/>
            <person name="Humrighouse B.W."/>
            <person name="Loparov V."/>
            <person name="McQuiston J.R."/>
        </authorList>
    </citation>
    <scope>NUCLEOTIDE SEQUENCE [LARGE SCALE GENOMIC DNA]</scope>
    <source>
        <strain evidence="8 9">H5569</strain>
        <plasmid evidence="9">Plasmid unnamed 2</plasmid>
    </source>
</reference>
<keyword evidence="7" id="KW-0472">Membrane</keyword>
<gene>
    <name evidence="8" type="ORF">AY555_10575</name>
</gene>
<evidence type="ECO:0000256" key="5">
    <source>
        <dbReference type="ARBA" id="ARBA00022692"/>
    </source>
</evidence>
<dbReference type="InterPro" id="IPR000522">
    <property type="entry name" value="ABC_transptr_permease_BtuC"/>
</dbReference>
<dbReference type="RefSeq" id="WP_066137127.1">
    <property type="nucleotide sequence ID" value="NZ_CP014527.1"/>
</dbReference>
<accession>A0A143DHL8</accession>
<evidence type="ECO:0000313" key="8">
    <source>
        <dbReference type="EMBL" id="AMW35813.1"/>
    </source>
</evidence>
<keyword evidence="5" id="KW-0812">Transmembrane</keyword>
<comment type="subcellular location">
    <subcellularLocation>
        <location evidence="1">Cell membrane</location>
        <topology evidence="1">Multi-pass membrane protein</topology>
    </subcellularLocation>
</comment>
<proteinExistence type="inferred from homology"/>
<dbReference type="GeneID" id="53317595"/>
<geneLocation type="plasmid" evidence="8 9">
    <name>unnamed 2</name>
</geneLocation>
<evidence type="ECO:0000256" key="6">
    <source>
        <dbReference type="ARBA" id="ARBA00022989"/>
    </source>
</evidence>
<dbReference type="OrthoDB" id="9811975at2"/>
<keyword evidence="8" id="KW-0614">Plasmid</keyword>
<dbReference type="Pfam" id="PF01032">
    <property type="entry name" value="FecCD"/>
    <property type="match status" value="1"/>
</dbReference>
<evidence type="ECO:0000256" key="2">
    <source>
        <dbReference type="ARBA" id="ARBA00007935"/>
    </source>
</evidence>
<dbReference type="KEGG" id="hjo:AY555_10575"/>
<dbReference type="Proteomes" id="UP000076066">
    <property type="component" value="Plasmid unnamed 2"/>
</dbReference>
<dbReference type="GO" id="GO:0005886">
    <property type="term" value="C:plasma membrane"/>
    <property type="evidence" value="ECO:0007669"/>
    <property type="project" value="UniProtKB-SubCell"/>
</dbReference>
<evidence type="ECO:0000256" key="7">
    <source>
        <dbReference type="ARBA" id="ARBA00023136"/>
    </source>
</evidence>
<dbReference type="GO" id="GO:0022857">
    <property type="term" value="F:transmembrane transporter activity"/>
    <property type="evidence" value="ECO:0007669"/>
    <property type="project" value="InterPro"/>
</dbReference>
<evidence type="ECO:0000256" key="3">
    <source>
        <dbReference type="ARBA" id="ARBA00022448"/>
    </source>
</evidence>
<protein>
    <submittedName>
        <fullName evidence="8">ABC transporter permease</fullName>
    </submittedName>
</protein>
<keyword evidence="9" id="KW-1185">Reference proteome</keyword>
<evidence type="ECO:0000256" key="4">
    <source>
        <dbReference type="ARBA" id="ARBA00022475"/>
    </source>
</evidence>
<keyword evidence="3" id="KW-0813">Transport</keyword>
<name>A0A143DHL8_9PROT</name>
<dbReference type="InterPro" id="IPR037294">
    <property type="entry name" value="ABC_BtuC-like"/>
</dbReference>
<dbReference type="PANTHER" id="PTHR30472:SF25">
    <property type="entry name" value="ABC TRANSPORTER PERMEASE PROTEIN MJ0876-RELATED"/>
    <property type="match status" value="1"/>
</dbReference>
<dbReference type="GO" id="GO:0033214">
    <property type="term" value="P:siderophore-iron import into cell"/>
    <property type="evidence" value="ECO:0007669"/>
    <property type="project" value="TreeGrafter"/>
</dbReference>
<dbReference type="SUPFAM" id="SSF81345">
    <property type="entry name" value="ABC transporter involved in vitamin B12 uptake, BtuC"/>
    <property type="match status" value="1"/>
</dbReference>
<evidence type="ECO:0000256" key="1">
    <source>
        <dbReference type="ARBA" id="ARBA00004651"/>
    </source>
</evidence>
<dbReference type="AlphaFoldDB" id="A0A143DHL8"/>
<organism evidence="8 9">
    <name type="scientific">Haematospirillum jordaniae</name>
    <dbReference type="NCBI Taxonomy" id="1549855"/>
    <lineage>
        <taxon>Bacteria</taxon>
        <taxon>Pseudomonadati</taxon>
        <taxon>Pseudomonadota</taxon>
        <taxon>Alphaproteobacteria</taxon>
        <taxon>Rhodospirillales</taxon>
        <taxon>Novispirillaceae</taxon>
        <taxon>Haematospirillum</taxon>
    </lineage>
</organism>